<dbReference type="GO" id="GO:0003677">
    <property type="term" value="F:DNA binding"/>
    <property type="evidence" value="ECO:0007669"/>
    <property type="project" value="InterPro"/>
</dbReference>
<accession>A0A6P2S0D8</accession>
<dbReference type="EMBL" id="CABVPP010000107">
    <property type="protein sequence ID" value="VWC35862.1"/>
    <property type="molecule type" value="Genomic_DNA"/>
</dbReference>
<protein>
    <recommendedName>
        <fullName evidence="1">Restriction endonuclease type IV Mrr domain-containing protein</fullName>
    </recommendedName>
</protein>
<proteinExistence type="predicted"/>
<feature type="domain" description="Restriction endonuclease type IV Mrr" evidence="1">
    <location>
        <begin position="169"/>
        <end position="274"/>
    </location>
</feature>
<dbReference type="InterPro" id="IPR011335">
    <property type="entry name" value="Restrct_endonuc-II-like"/>
</dbReference>
<dbReference type="SUPFAM" id="SSF52980">
    <property type="entry name" value="Restriction endonuclease-like"/>
    <property type="match status" value="1"/>
</dbReference>
<dbReference type="Pfam" id="PF04471">
    <property type="entry name" value="Mrr_cat"/>
    <property type="match status" value="1"/>
</dbReference>
<name>A0A6P2S0D8_9BURK</name>
<gene>
    <name evidence="2" type="ORF">BPS26883_06683</name>
</gene>
<dbReference type="Proteomes" id="UP000494162">
    <property type="component" value="Unassembled WGS sequence"/>
</dbReference>
<dbReference type="AlphaFoldDB" id="A0A6P2S0D8"/>
<evidence type="ECO:0000259" key="1">
    <source>
        <dbReference type="Pfam" id="PF04471"/>
    </source>
</evidence>
<dbReference type="InterPro" id="IPR007560">
    <property type="entry name" value="Restrct_endonuc_IV_Mrr"/>
</dbReference>
<organism evidence="2 3">
    <name type="scientific">Burkholderia pseudomultivorans</name>
    <dbReference type="NCBI Taxonomy" id="1207504"/>
    <lineage>
        <taxon>Bacteria</taxon>
        <taxon>Pseudomonadati</taxon>
        <taxon>Pseudomonadota</taxon>
        <taxon>Betaproteobacteria</taxon>
        <taxon>Burkholderiales</taxon>
        <taxon>Burkholderiaceae</taxon>
        <taxon>Burkholderia</taxon>
        <taxon>Burkholderia cepacia complex</taxon>
    </lineage>
</organism>
<dbReference type="GO" id="GO:0004519">
    <property type="term" value="F:endonuclease activity"/>
    <property type="evidence" value="ECO:0007669"/>
    <property type="project" value="InterPro"/>
</dbReference>
<sequence>MFCRHDYPTRRGLMQRMKTPNIRTFDMKLVDDLFEMNGGYVLDFSDRTMGIFFLEELNVDIDDPAYLDNGTSKAKRLRCFLNKVDLATAITTLKALWKYREAVRHSQGRDDWVIDAEGQFLSLINRLEGKPEGASAANPPPKPALDGRRILALKTKLLELSALPPHPRGYAFEAWLKEAFDCFGLEAREPFRHRGEQIDGSFVLQGETYLVEAKWQSEQTGAADLHAFHGKVDQKAAWARGLFVSNSGFSADGLAAFGRGKRVICMDGLDLFDALDRQIPLNHVLERKVRRAAESGLPFERVRDLFA</sequence>
<dbReference type="GO" id="GO:0009307">
    <property type="term" value="P:DNA restriction-modification system"/>
    <property type="evidence" value="ECO:0007669"/>
    <property type="project" value="InterPro"/>
</dbReference>
<reference evidence="2 3" key="1">
    <citation type="submission" date="2019-09" db="EMBL/GenBank/DDBJ databases">
        <authorList>
            <person name="Depoorter E."/>
        </authorList>
    </citation>
    <scope>NUCLEOTIDE SEQUENCE [LARGE SCALE GENOMIC DNA]</scope>
    <source>
        <strain evidence="2">LMG 26883</strain>
    </source>
</reference>
<evidence type="ECO:0000313" key="2">
    <source>
        <dbReference type="EMBL" id="VWC35862.1"/>
    </source>
</evidence>
<evidence type="ECO:0000313" key="3">
    <source>
        <dbReference type="Proteomes" id="UP000494162"/>
    </source>
</evidence>